<dbReference type="Proteomes" id="UP000030355">
    <property type="component" value="Unassembled WGS sequence"/>
</dbReference>
<name>A0A0A2A884_PROMR</name>
<protein>
    <submittedName>
        <fullName evidence="1">Uncharacterized protein</fullName>
    </submittedName>
</protein>
<reference evidence="2" key="1">
    <citation type="journal article" date="2014" name="Sci. Data">
        <title>Genomes of diverse isolates of the marine cyanobacterium Prochlorococcus.</title>
        <authorList>
            <person name="Biller S."/>
            <person name="Berube P."/>
            <person name="Thompson J."/>
            <person name="Kelly L."/>
            <person name="Roggensack S."/>
            <person name="Awad L."/>
            <person name="Roache-Johnson K."/>
            <person name="Ding H."/>
            <person name="Giovannoni S.J."/>
            <person name="Moore L.R."/>
            <person name="Chisholm S.W."/>
        </authorList>
    </citation>
    <scope>NUCLEOTIDE SEQUENCE [LARGE SCALE GENOMIC DNA]</scope>
    <source>
        <strain evidence="2">MIT 9201</strain>
    </source>
</reference>
<sequence>MKFFYEKFWVPVFGYILSKFVFLIEGKKQDSKNRKKID</sequence>
<accession>A0A0A2A884</accession>
<dbReference type="AlphaFoldDB" id="A0A0A2A884"/>
<organism evidence="1 2">
    <name type="scientific">Prochlorococcus marinus str. MIT 9201</name>
    <dbReference type="NCBI Taxonomy" id="93057"/>
    <lineage>
        <taxon>Bacteria</taxon>
        <taxon>Bacillati</taxon>
        <taxon>Cyanobacteriota</taxon>
        <taxon>Cyanophyceae</taxon>
        <taxon>Synechococcales</taxon>
        <taxon>Prochlorococcaceae</taxon>
        <taxon>Prochlorococcus</taxon>
    </lineage>
</organism>
<proteinExistence type="predicted"/>
<dbReference type="EMBL" id="JNAL01000005">
    <property type="protein sequence ID" value="KGF97805.1"/>
    <property type="molecule type" value="Genomic_DNA"/>
</dbReference>
<evidence type="ECO:0000313" key="2">
    <source>
        <dbReference type="Proteomes" id="UP000030355"/>
    </source>
</evidence>
<gene>
    <name evidence="1" type="ORF">EU95_0273</name>
</gene>
<evidence type="ECO:0000313" key="1">
    <source>
        <dbReference type="EMBL" id="KGF97805.1"/>
    </source>
</evidence>
<comment type="caution">
    <text evidence="1">The sequence shown here is derived from an EMBL/GenBank/DDBJ whole genome shotgun (WGS) entry which is preliminary data.</text>
</comment>